<keyword evidence="6" id="KW-0175">Coiled coil</keyword>
<dbReference type="EMBL" id="JBHRSL010000027">
    <property type="protein sequence ID" value="MFC3053397.1"/>
    <property type="molecule type" value="Genomic_DNA"/>
</dbReference>
<dbReference type="RefSeq" id="WP_194215648.1">
    <property type="nucleotide sequence ID" value="NZ_CP061205.1"/>
</dbReference>
<dbReference type="InterPro" id="IPR036097">
    <property type="entry name" value="HisK_dim/P_sf"/>
</dbReference>
<sequence length="617" mass="69444">MHWGKDLRQTIVLAIIVIAGLAITWSLTRVAITAARYESQQTFERKADLMVDRLFRHIESGFIAAEDTYKFFVSVDEKNRGIFQELVKNNSYLNKDRNFVGFSYPLSVDKRSNFTKYMNELYDGRYLLRMPESQLGSAHGQEQMFPLFYVWPEDPTPETGLVGLNIGAEPSLYKFLLETIETGTPGAILLPSFPELDHGQKGMVMLVNPVVNPAGYKGVLIQLLENQAILGDMGTIAEGLILHVKSSWSNEQYSQSYSTQPEIRTKNKLNEVLYKRSFGTAEWALKVHATPGTVKVDYTMATITALVCLLLTVLFFTLLFLQGQRANRVADIVDRRTRALKEAHDELEEHYKLLQNLNRDVEEARRTAEYANKAKSEFLATMSHELRTPLNSILGFSQLLSDQALGEISDPRYVDYAKDIYSSGSHLLSLINDILDLAKLESGKIVIEQRIVSVSELVSRAISLIEHQANAKGLKICTEIPDDMPRMIIGDELRLRQILINLCTNATKFTIEGSITIRIHSKFFRDGRAGWVLEVEDTGIGIPEEKQSGLFDRFTQVDTALSRRHGGVGLGLAICRELVSRMHGHLSVRSIVGVGTTFRVHLPLVEADEDLDDDDMI</sequence>
<feature type="transmembrane region" description="Helical" evidence="7">
    <location>
        <begin position="298"/>
        <end position="321"/>
    </location>
</feature>
<dbReference type="SMART" id="SM00388">
    <property type="entry name" value="HisKA"/>
    <property type="match status" value="1"/>
</dbReference>
<comment type="caution">
    <text evidence="9">The sequence shown here is derived from an EMBL/GenBank/DDBJ whole genome shotgun (WGS) entry which is preliminary data.</text>
</comment>
<dbReference type="Gene3D" id="3.30.565.10">
    <property type="entry name" value="Histidine kinase-like ATPase, C-terminal domain"/>
    <property type="match status" value="1"/>
</dbReference>
<protein>
    <recommendedName>
        <fullName evidence="2">histidine kinase</fullName>
        <ecNumber evidence="2">2.7.13.3</ecNumber>
    </recommendedName>
</protein>
<name>A0ABV7D9V7_9PROT</name>
<evidence type="ECO:0000256" key="7">
    <source>
        <dbReference type="SAM" id="Phobius"/>
    </source>
</evidence>
<evidence type="ECO:0000313" key="9">
    <source>
        <dbReference type="EMBL" id="MFC3053397.1"/>
    </source>
</evidence>
<keyword evidence="7" id="KW-0812">Transmembrane</keyword>
<dbReference type="EC" id="2.7.13.3" evidence="2"/>
<evidence type="ECO:0000256" key="1">
    <source>
        <dbReference type="ARBA" id="ARBA00000085"/>
    </source>
</evidence>
<dbReference type="InterPro" id="IPR004358">
    <property type="entry name" value="Sig_transdc_His_kin-like_C"/>
</dbReference>
<dbReference type="SUPFAM" id="SSF55874">
    <property type="entry name" value="ATPase domain of HSP90 chaperone/DNA topoisomerase II/histidine kinase"/>
    <property type="match status" value="1"/>
</dbReference>
<dbReference type="PANTHER" id="PTHR43047:SF63">
    <property type="entry name" value="HISTIDINE KINASE"/>
    <property type="match status" value="1"/>
</dbReference>
<dbReference type="Pfam" id="PF02518">
    <property type="entry name" value="HATPase_c"/>
    <property type="match status" value="1"/>
</dbReference>
<keyword evidence="4" id="KW-0808">Transferase</keyword>
<dbReference type="GO" id="GO:0016301">
    <property type="term" value="F:kinase activity"/>
    <property type="evidence" value="ECO:0007669"/>
    <property type="project" value="UniProtKB-KW"/>
</dbReference>
<feature type="domain" description="Histidine kinase" evidence="8">
    <location>
        <begin position="381"/>
        <end position="606"/>
    </location>
</feature>
<keyword evidence="7" id="KW-0472">Membrane</keyword>
<dbReference type="InterPro" id="IPR003594">
    <property type="entry name" value="HATPase_dom"/>
</dbReference>
<evidence type="ECO:0000256" key="2">
    <source>
        <dbReference type="ARBA" id="ARBA00012438"/>
    </source>
</evidence>
<dbReference type="InterPro" id="IPR003661">
    <property type="entry name" value="HisK_dim/P_dom"/>
</dbReference>
<dbReference type="Gene3D" id="1.10.287.130">
    <property type="match status" value="1"/>
</dbReference>
<dbReference type="PROSITE" id="PS50109">
    <property type="entry name" value="HIS_KIN"/>
    <property type="match status" value="1"/>
</dbReference>
<dbReference type="PRINTS" id="PR00344">
    <property type="entry name" value="BCTRLSENSOR"/>
</dbReference>
<feature type="transmembrane region" description="Helical" evidence="7">
    <location>
        <begin position="12"/>
        <end position="32"/>
    </location>
</feature>
<dbReference type="SUPFAM" id="SSF47384">
    <property type="entry name" value="Homodimeric domain of signal transducing histidine kinase"/>
    <property type="match status" value="1"/>
</dbReference>
<reference evidence="10" key="1">
    <citation type="journal article" date="2019" name="Int. J. Syst. Evol. Microbiol.">
        <title>The Global Catalogue of Microorganisms (GCM) 10K type strain sequencing project: providing services to taxonomists for standard genome sequencing and annotation.</title>
        <authorList>
            <consortium name="The Broad Institute Genomics Platform"/>
            <consortium name="The Broad Institute Genome Sequencing Center for Infectious Disease"/>
            <person name="Wu L."/>
            <person name="Ma J."/>
        </authorList>
    </citation>
    <scope>NUCLEOTIDE SEQUENCE [LARGE SCALE GENOMIC DNA]</scope>
    <source>
        <strain evidence="10">KCTC 62164</strain>
    </source>
</reference>
<accession>A0ABV7D9V7</accession>
<feature type="coiled-coil region" evidence="6">
    <location>
        <begin position="337"/>
        <end position="374"/>
    </location>
</feature>
<evidence type="ECO:0000313" key="10">
    <source>
        <dbReference type="Proteomes" id="UP001595444"/>
    </source>
</evidence>
<comment type="catalytic activity">
    <reaction evidence="1">
        <text>ATP + protein L-histidine = ADP + protein N-phospho-L-histidine.</text>
        <dbReference type="EC" id="2.7.13.3"/>
    </reaction>
</comment>
<dbReference type="PANTHER" id="PTHR43047">
    <property type="entry name" value="TWO-COMPONENT HISTIDINE PROTEIN KINASE"/>
    <property type="match status" value="1"/>
</dbReference>
<keyword evidence="7" id="KW-1133">Transmembrane helix</keyword>
<keyword evidence="5 9" id="KW-0418">Kinase</keyword>
<dbReference type="Proteomes" id="UP001595444">
    <property type="component" value="Unassembled WGS sequence"/>
</dbReference>
<keyword evidence="10" id="KW-1185">Reference proteome</keyword>
<keyword evidence="3" id="KW-0597">Phosphoprotein</keyword>
<dbReference type="InterPro" id="IPR005467">
    <property type="entry name" value="His_kinase_dom"/>
</dbReference>
<dbReference type="CDD" id="cd00082">
    <property type="entry name" value="HisKA"/>
    <property type="match status" value="1"/>
</dbReference>
<dbReference type="CDD" id="cd16922">
    <property type="entry name" value="HATPase_EvgS-ArcB-TorS-like"/>
    <property type="match status" value="1"/>
</dbReference>
<evidence type="ECO:0000259" key="8">
    <source>
        <dbReference type="PROSITE" id="PS50109"/>
    </source>
</evidence>
<evidence type="ECO:0000256" key="4">
    <source>
        <dbReference type="ARBA" id="ARBA00022679"/>
    </source>
</evidence>
<proteinExistence type="predicted"/>
<evidence type="ECO:0000256" key="5">
    <source>
        <dbReference type="ARBA" id="ARBA00022777"/>
    </source>
</evidence>
<evidence type="ECO:0000256" key="3">
    <source>
        <dbReference type="ARBA" id="ARBA00022553"/>
    </source>
</evidence>
<dbReference type="Pfam" id="PF00512">
    <property type="entry name" value="HisKA"/>
    <property type="match status" value="1"/>
</dbReference>
<dbReference type="SMART" id="SM00387">
    <property type="entry name" value="HATPase_c"/>
    <property type="match status" value="1"/>
</dbReference>
<gene>
    <name evidence="9" type="ORF">ACFOKA_15975</name>
</gene>
<organism evidence="9 10">
    <name type="scientific">Kordiimonas pumila</name>
    <dbReference type="NCBI Taxonomy" id="2161677"/>
    <lineage>
        <taxon>Bacteria</taxon>
        <taxon>Pseudomonadati</taxon>
        <taxon>Pseudomonadota</taxon>
        <taxon>Alphaproteobacteria</taxon>
        <taxon>Kordiimonadales</taxon>
        <taxon>Kordiimonadaceae</taxon>
        <taxon>Kordiimonas</taxon>
    </lineage>
</organism>
<evidence type="ECO:0000256" key="6">
    <source>
        <dbReference type="SAM" id="Coils"/>
    </source>
</evidence>
<dbReference type="InterPro" id="IPR036890">
    <property type="entry name" value="HATPase_C_sf"/>
</dbReference>